<evidence type="ECO:0000256" key="5">
    <source>
        <dbReference type="RuleBase" id="RU000354"/>
    </source>
</evidence>
<reference evidence="8" key="1">
    <citation type="submission" date="2025-08" db="UniProtKB">
        <authorList>
            <consortium name="Ensembl"/>
        </authorList>
    </citation>
    <scope>IDENTIFICATION</scope>
</reference>
<keyword evidence="9" id="KW-1185">Reference proteome</keyword>
<evidence type="ECO:0000313" key="9">
    <source>
        <dbReference type="Proteomes" id="UP000261520"/>
    </source>
</evidence>
<evidence type="ECO:0000259" key="7">
    <source>
        <dbReference type="PROSITE" id="PS51362"/>
    </source>
</evidence>
<dbReference type="SMART" id="SM00204">
    <property type="entry name" value="TGFB"/>
    <property type="match status" value="1"/>
</dbReference>
<name>A0A3B4ANA2_9GOBI</name>
<dbReference type="AlphaFoldDB" id="A0A3B4ANA2"/>
<dbReference type="GO" id="GO:0005576">
    <property type="term" value="C:extracellular region"/>
    <property type="evidence" value="ECO:0007669"/>
    <property type="project" value="UniProtKB-SubCell"/>
</dbReference>
<dbReference type="SUPFAM" id="SSF57501">
    <property type="entry name" value="Cystine-knot cytokines"/>
    <property type="match status" value="1"/>
</dbReference>
<dbReference type="InterPro" id="IPR029034">
    <property type="entry name" value="Cystine-knot_cytokine"/>
</dbReference>
<evidence type="ECO:0000256" key="1">
    <source>
        <dbReference type="ARBA" id="ARBA00004613"/>
    </source>
</evidence>
<comment type="similarity">
    <text evidence="5">Belongs to the TGF-beta family.</text>
</comment>
<dbReference type="Pfam" id="PF04709">
    <property type="entry name" value="AMH_N"/>
    <property type="match status" value="1"/>
</dbReference>
<dbReference type="Gene3D" id="2.10.90.10">
    <property type="entry name" value="Cystine-knot cytokines"/>
    <property type="match status" value="1"/>
</dbReference>
<dbReference type="Pfam" id="PF00019">
    <property type="entry name" value="TGF_beta"/>
    <property type="match status" value="1"/>
</dbReference>
<dbReference type="GO" id="GO:0030154">
    <property type="term" value="P:cell differentiation"/>
    <property type="evidence" value="ECO:0007669"/>
    <property type="project" value="UniProtKB-KW"/>
</dbReference>
<dbReference type="GO" id="GO:0008083">
    <property type="term" value="F:growth factor activity"/>
    <property type="evidence" value="ECO:0007669"/>
    <property type="project" value="UniProtKB-KW"/>
</dbReference>
<reference evidence="8" key="2">
    <citation type="submission" date="2025-09" db="UniProtKB">
        <authorList>
            <consortium name="Ensembl"/>
        </authorList>
    </citation>
    <scope>IDENTIFICATION</scope>
</reference>
<protein>
    <recommendedName>
        <fullName evidence="7">TGF-beta family profile domain-containing protein</fullName>
    </recommendedName>
</protein>
<dbReference type="InterPro" id="IPR001839">
    <property type="entry name" value="TGF-b_C"/>
</dbReference>
<dbReference type="PANTHER" id="PTHR15009">
    <property type="entry name" value="MUELLERIAN-INHIBITING FACTOR"/>
    <property type="match status" value="1"/>
</dbReference>
<evidence type="ECO:0000256" key="2">
    <source>
        <dbReference type="ARBA" id="ARBA00022525"/>
    </source>
</evidence>
<keyword evidence="3 6" id="KW-0732">Signal</keyword>
<comment type="subcellular location">
    <subcellularLocation>
        <location evidence="1">Secreted</location>
    </subcellularLocation>
</comment>
<evidence type="ECO:0000256" key="4">
    <source>
        <dbReference type="ARBA" id="ARBA00022782"/>
    </source>
</evidence>
<dbReference type="Proteomes" id="UP000261520">
    <property type="component" value="Unplaced"/>
</dbReference>
<proteinExistence type="inferred from homology"/>
<organism evidence="8 9">
    <name type="scientific">Periophthalmus magnuspinnatus</name>
    <dbReference type="NCBI Taxonomy" id="409849"/>
    <lineage>
        <taxon>Eukaryota</taxon>
        <taxon>Metazoa</taxon>
        <taxon>Chordata</taxon>
        <taxon>Craniata</taxon>
        <taxon>Vertebrata</taxon>
        <taxon>Euteleostomi</taxon>
        <taxon>Actinopterygii</taxon>
        <taxon>Neopterygii</taxon>
        <taxon>Teleostei</taxon>
        <taxon>Neoteleostei</taxon>
        <taxon>Acanthomorphata</taxon>
        <taxon>Gobiaria</taxon>
        <taxon>Gobiiformes</taxon>
        <taxon>Gobioidei</taxon>
        <taxon>Gobiidae</taxon>
        <taxon>Oxudercinae</taxon>
        <taxon>Periophthalmus</taxon>
    </lineage>
</organism>
<sequence length="496" mass="54843">TFTTMMTYCAVLMLGWTSVYASVQVSQHDENRDAANILSPNSAPSVAPQNAPCFVDDILATLRESLEENGHLRNDSLTQFAVCADKSFMFMQLAKEASSEDLGVLNPTEVLLREEENKIVLTLTFGPTKPPQMMLNPVLLLPFESIFKTSDISLTSLHLNPNTQIPCTSEESKYILLTVKEGHFQPTWEIMIQKTSTDTKQDISDVGDTSSTISIFALLLFSAQKGTDSRPPNNDLSHNSFLCELRHFLVQSFPQDHDAPLLNLELLQSLPSQPIGLSSSESLLAGLINSSAPMILSFTQGSMLRAHHEELALSPALLEELRQRLEETLGDVMELMKNREDSKARGRLERLKELSGFPFADHVEGRLQYRAFLLFKALQMARRAFNPLRGQRSTRANSAAHSVCGLRSLTVSLERYLIGPSTANINNCQGSCAFPMIRANNHAVLLNAHIESGNTSERPPCCVPVAYDKMEVVDLGELGTSLKIEPDMVATACECR</sequence>
<feature type="domain" description="TGF-beta family profile" evidence="7">
    <location>
        <begin position="389"/>
        <end position="496"/>
    </location>
</feature>
<dbReference type="PANTHER" id="PTHR15009:SF4">
    <property type="entry name" value="MUELLERIAN-INHIBITING FACTOR"/>
    <property type="match status" value="1"/>
</dbReference>
<accession>A0A3B4ANA2</accession>
<feature type="signal peptide" evidence="6">
    <location>
        <begin position="1"/>
        <end position="21"/>
    </location>
</feature>
<feature type="chain" id="PRO_5017317757" description="TGF-beta family profile domain-containing protein" evidence="6">
    <location>
        <begin position="22"/>
        <end position="496"/>
    </location>
</feature>
<evidence type="ECO:0000313" key="8">
    <source>
        <dbReference type="Ensembl" id="ENSPMGP00000018084.1"/>
    </source>
</evidence>
<evidence type="ECO:0000256" key="6">
    <source>
        <dbReference type="SAM" id="SignalP"/>
    </source>
</evidence>
<evidence type="ECO:0000256" key="3">
    <source>
        <dbReference type="ARBA" id="ARBA00022729"/>
    </source>
</evidence>
<dbReference type="GO" id="GO:0008406">
    <property type="term" value="P:gonad development"/>
    <property type="evidence" value="ECO:0007669"/>
    <property type="project" value="InterPro"/>
</dbReference>
<dbReference type="InterPro" id="IPR006799">
    <property type="entry name" value="AMH_N"/>
</dbReference>
<keyword evidence="4" id="KW-0221">Differentiation</keyword>
<dbReference type="Ensembl" id="ENSPMGT00000019291.1">
    <property type="protein sequence ID" value="ENSPMGP00000018084.1"/>
    <property type="gene ID" value="ENSPMGG00000014785.1"/>
</dbReference>
<keyword evidence="5" id="KW-0339">Growth factor</keyword>
<keyword evidence="2" id="KW-0964">Secreted</keyword>
<dbReference type="PROSITE" id="PS51362">
    <property type="entry name" value="TGF_BETA_2"/>
    <property type="match status" value="1"/>
</dbReference>
<dbReference type="InterPro" id="IPR021203">
    <property type="entry name" value="Muellerian-inhibiting_factor"/>
</dbReference>
<dbReference type="STRING" id="409849.ENSPMGP00000018084"/>